<dbReference type="Pfam" id="PF01149">
    <property type="entry name" value="Fapy_DNA_glyco"/>
    <property type="match status" value="1"/>
</dbReference>
<feature type="domain" description="Formamidopyrimidine-DNA glycosylase catalytic" evidence="17">
    <location>
        <begin position="2"/>
        <end position="132"/>
    </location>
</feature>
<dbReference type="InterPro" id="IPR035937">
    <property type="entry name" value="FPG_N"/>
</dbReference>
<dbReference type="eggNOG" id="COG0266">
    <property type="taxonomic scope" value="Bacteria"/>
</dbReference>
<accession>U4T3M3</accession>
<dbReference type="InterPro" id="IPR010979">
    <property type="entry name" value="Ribosomal_uS13-like_H2TH"/>
</dbReference>
<dbReference type="SUPFAM" id="SSF81624">
    <property type="entry name" value="N-terminal domain of MutM-like DNA repair proteins"/>
    <property type="match status" value="1"/>
</dbReference>
<keyword evidence="6 15" id="KW-0863">Zinc-finger</keyword>
<evidence type="ECO:0000256" key="4">
    <source>
        <dbReference type="ARBA" id="ARBA00022723"/>
    </source>
</evidence>
<dbReference type="Proteomes" id="UP000016761">
    <property type="component" value="Unassembled WGS sequence"/>
</dbReference>
<keyword evidence="5 15" id="KW-0227">DNA damage</keyword>
<dbReference type="EMBL" id="AUSW01000030">
    <property type="protein sequence ID" value="ERL55400.1"/>
    <property type="molecule type" value="Genomic_DNA"/>
</dbReference>
<keyword evidence="8 15" id="KW-0862">Zinc</keyword>
<feature type="binding site" evidence="15">
    <location>
        <position position="129"/>
    </location>
    <ligand>
        <name>DNA</name>
        <dbReference type="ChEBI" id="CHEBI:16991"/>
    </ligand>
</feature>
<dbReference type="PROSITE" id="PS51066">
    <property type="entry name" value="ZF_FPG_2"/>
    <property type="match status" value="1"/>
</dbReference>
<evidence type="ECO:0000259" key="16">
    <source>
        <dbReference type="PROSITE" id="PS51066"/>
    </source>
</evidence>
<dbReference type="EC" id="4.2.99.18" evidence="15"/>
<comment type="catalytic activity">
    <reaction evidence="14 15">
        <text>2'-deoxyribonucleotide-(2'-deoxyribose 5'-phosphate)-2'-deoxyribonucleotide-DNA = a 3'-end 2'-deoxyribonucleotide-(2,3-dehydro-2,3-deoxyribose 5'-phosphate)-DNA + a 5'-end 5'-phospho-2'-deoxyribonucleoside-DNA + H(+)</text>
        <dbReference type="Rhea" id="RHEA:66592"/>
        <dbReference type="Rhea" id="RHEA-COMP:13180"/>
        <dbReference type="Rhea" id="RHEA-COMP:16897"/>
        <dbReference type="Rhea" id="RHEA-COMP:17067"/>
        <dbReference type="ChEBI" id="CHEBI:15378"/>
        <dbReference type="ChEBI" id="CHEBI:136412"/>
        <dbReference type="ChEBI" id="CHEBI:157695"/>
        <dbReference type="ChEBI" id="CHEBI:167181"/>
        <dbReference type="EC" id="4.2.99.18"/>
    </reaction>
</comment>
<dbReference type="Gene3D" id="3.20.190.10">
    <property type="entry name" value="MutM-like, N-terminal"/>
    <property type="match status" value="1"/>
</dbReference>
<proteinExistence type="inferred from homology"/>
<comment type="catalytic activity">
    <reaction evidence="1 15">
        <text>Hydrolysis of DNA containing ring-opened 7-methylguanine residues, releasing 2,6-diamino-4-hydroxy-5-(N-methyl)formamidopyrimidine.</text>
        <dbReference type="EC" id="3.2.2.23"/>
    </reaction>
</comment>
<evidence type="ECO:0000313" key="18">
    <source>
        <dbReference type="EMBL" id="ERL55400.1"/>
    </source>
</evidence>
<dbReference type="Gene3D" id="1.10.8.50">
    <property type="match status" value="1"/>
</dbReference>
<keyword evidence="7 15" id="KW-0378">Hydrolase</keyword>
<dbReference type="Pfam" id="PF06831">
    <property type="entry name" value="H2TH"/>
    <property type="match status" value="1"/>
</dbReference>
<evidence type="ECO:0000256" key="7">
    <source>
        <dbReference type="ARBA" id="ARBA00022801"/>
    </source>
</evidence>
<evidence type="ECO:0000256" key="10">
    <source>
        <dbReference type="ARBA" id="ARBA00023204"/>
    </source>
</evidence>
<dbReference type="PANTHER" id="PTHR22993">
    <property type="entry name" value="FORMAMIDOPYRIMIDINE-DNA GLYCOSYLASE"/>
    <property type="match status" value="1"/>
</dbReference>
<dbReference type="HAMAP" id="MF_00103">
    <property type="entry name" value="Fapy_DNA_glycosyl"/>
    <property type="match status" value="1"/>
</dbReference>
<evidence type="ECO:0000256" key="9">
    <source>
        <dbReference type="ARBA" id="ARBA00023125"/>
    </source>
</evidence>
<dbReference type="InterPro" id="IPR015886">
    <property type="entry name" value="H2TH_FPG"/>
</dbReference>
<evidence type="ECO:0000256" key="5">
    <source>
        <dbReference type="ARBA" id="ARBA00022763"/>
    </source>
</evidence>
<dbReference type="PANTHER" id="PTHR22993:SF9">
    <property type="entry name" value="FORMAMIDOPYRIMIDINE-DNA GLYCOSYLASE"/>
    <property type="match status" value="1"/>
</dbReference>
<dbReference type="SUPFAM" id="SSF46946">
    <property type="entry name" value="S13-like H2TH domain"/>
    <property type="match status" value="1"/>
</dbReference>
<evidence type="ECO:0000256" key="6">
    <source>
        <dbReference type="ARBA" id="ARBA00022771"/>
    </source>
</evidence>
<evidence type="ECO:0000256" key="1">
    <source>
        <dbReference type="ARBA" id="ARBA00001668"/>
    </source>
</evidence>
<evidence type="ECO:0000256" key="8">
    <source>
        <dbReference type="ARBA" id="ARBA00022833"/>
    </source>
</evidence>
<dbReference type="InterPro" id="IPR020629">
    <property type="entry name" value="FPG_Glyclase"/>
</dbReference>
<reference evidence="18 19" key="1">
    <citation type="journal article" date="2013" name="Genome Announc.">
        <title>Draft Genome Sequence of Psychrobacter aquaticus Strain CMS 56T, Isolated from a Cyanobacterial Mat Sample Collected from Water Bodies in the McMurdo Dry Valley Region of Antarctica.</title>
        <authorList>
            <person name="Reddy G.S."/>
            <person name="Ara S."/>
            <person name="Singh A."/>
            <person name="Kumar Pinnaka A."/>
            <person name="Shivaji S."/>
        </authorList>
    </citation>
    <scope>NUCLEOTIDE SEQUENCE [LARGE SCALE GENOMIC DNA]</scope>
    <source>
        <strain evidence="18 19">CMS 56</strain>
    </source>
</reference>
<dbReference type="Pfam" id="PF06827">
    <property type="entry name" value="zf-FPG_IleRS"/>
    <property type="match status" value="1"/>
</dbReference>
<organism evidence="18 19">
    <name type="scientific">Psychrobacter aquaticus CMS 56</name>
    <dbReference type="NCBI Taxonomy" id="1354303"/>
    <lineage>
        <taxon>Bacteria</taxon>
        <taxon>Pseudomonadati</taxon>
        <taxon>Pseudomonadota</taxon>
        <taxon>Gammaproteobacteria</taxon>
        <taxon>Moraxellales</taxon>
        <taxon>Moraxellaceae</taxon>
        <taxon>Psychrobacter</taxon>
    </lineage>
</organism>
<dbReference type="CDD" id="cd08966">
    <property type="entry name" value="EcFpg-like_N"/>
    <property type="match status" value="1"/>
</dbReference>
<dbReference type="SMART" id="SM01232">
    <property type="entry name" value="H2TH"/>
    <property type="match status" value="1"/>
</dbReference>
<dbReference type="InterPro" id="IPR012319">
    <property type="entry name" value="FPG_cat"/>
</dbReference>
<evidence type="ECO:0000256" key="15">
    <source>
        <dbReference type="HAMAP-Rule" id="MF_00103"/>
    </source>
</evidence>
<keyword evidence="19" id="KW-1185">Reference proteome</keyword>
<keyword evidence="4 15" id="KW-0479">Metal-binding</keyword>
<keyword evidence="13 15" id="KW-0326">Glycosidase</keyword>
<dbReference type="InterPro" id="IPR000214">
    <property type="entry name" value="Znf_DNA_glyclase/AP_lyase"/>
</dbReference>
<evidence type="ECO:0000256" key="11">
    <source>
        <dbReference type="ARBA" id="ARBA00023239"/>
    </source>
</evidence>
<dbReference type="PATRIC" id="fig|1354303.4.peg.1633"/>
<dbReference type="GO" id="GO:0140078">
    <property type="term" value="F:class I DNA-(apurinic or apyrimidinic site) endonuclease activity"/>
    <property type="evidence" value="ECO:0007669"/>
    <property type="project" value="UniProtKB-EC"/>
</dbReference>
<dbReference type="GO" id="GO:0034039">
    <property type="term" value="F:8-oxo-7,8-dihydroguanine DNA N-glycosylase activity"/>
    <property type="evidence" value="ECO:0007669"/>
    <property type="project" value="TreeGrafter"/>
</dbReference>
<feature type="active site" description="Proton donor" evidence="15">
    <location>
        <position position="3"/>
    </location>
</feature>
<comment type="caution">
    <text evidence="15">Lacks conserved residue(s) required for the propagation of feature annotation.</text>
</comment>
<name>U4T3M3_9GAMM</name>
<keyword evidence="11 15" id="KW-0456">Lyase</keyword>
<dbReference type="NCBIfam" id="NF002211">
    <property type="entry name" value="PRK01103.1"/>
    <property type="match status" value="1"/>
</dbReference>
<evidence type="ECO:0000313" key="19">
    <source>
        <dbReference type="Proteomes" id="UP000016761"/>
    </source>
</evidence>
<sequence>MPELPEVETTKTSLSPLLGQQVVDLKIFQPKLRWSMPDDLDKLVNHTLNSVERRAKYLILNFLPVAPNNAHTAAGVDTSAPRQLLIHLGMSGSLQQHRYGTEKRKHDHLMIVFNDADNTKYQLHYHDPRRFGSVLWYQDYSAKLLDHLGPEPLSDEFTADYLYHLIQRTNLADKHISNKSIIDKAANKTKSPKSPQPITRPIKSVIMEQQVVVGVGNIYATESLYLSGIHPAIPAHQLSYEQIAILVGHIKVILQKAIELGGSTLRDFTVASGQTGYFQQTLNVYGRQGEACTHCETMLENIKLNGRASVYCPHCQPIT</sequence>
<feature type="binding site" evidence="15">
    <location>
        <position position="106"/>
    </location>
    <ligand>
        <name>DNA</name>
        <dbReference type="ChEBI" id="CHEBI:16991"/>
    </ligand>
</feature>
<evidence type="ECO:0000256" key="3">
    <source>
        <dbReference type="ARBA" id="ARBA00011245"/>
    </source>
</evidence>
<gene>
    <name evidence="15" type="primary">mutM</name>
    <name evidence="15" type="synonym">fpg</name>
    <name evidence="18" type="ORF">M917_1657</name>
</gene>
<dbReference type="EC" id="3.2.2.23" evidence="15"/>
<evidence type="ECO:0000256" key="2">
    <source>
        <dbReference type="ARBA" id="ARBA00009409"/>
    </source>
</evidence>
<keyword evidence="12 15" id="KW-0511">Multifunctional enzyme</keyword>
<dbReference type="STRING" id="1354303.M917_1657"/>
<evidence type="ECO:0000256" key="12">
    <source>
        <dbReference type="ARBA" id="ARBA00023268"/>
    </source>
</evidence>
<dbReference type="RefSeq" id="WP_021814293.1">
    <property type="nucleotide sequence ID" value="NZ_AUSW01000030.1"/>
</dbReference>
<comment type="subunit">
    <text evidence="3 15">Monomer.</text>
</comment>
<feature type="domain" description="FPG-type" evidence="16">
    <location>
        <begin position="283"/>
        <end position="317"/>
    </location>
</feature>
<dbReference type="OrthoDB" id="9800855at2"/>
<dbReference type="PROSITE" id="PS51068">
    <property type="entry name" value="FPG_CAT"/>
    <property type="match status" value="1"/>
</dbReference>
<evidence type="ECO:0000256" key="14">
    <source>
        <dbReference type="ARBA" id="ARBA00044632"/>
    </source>
</evidence>
<keyword evidence="10 15" id="KW-0234">DNA repair</keyword>
<dbReference type="SMART" id="SM00898">
    <property type="entry name" value="Fapy_DNA_glyco"/>
    <property type="match status" value="1"/>
</dbReference>
<dbReference type="SUPFAM" id="SSF57716">
    <property type="entry name" value="Glucocorticoid receptor-like (DNA-binding domain)"/>
    <property type="match status" value="1"/>
</dbReference>
<feature type="active site" description="Schiff-base intermediate with DNA" evidence="15">
    <location>
        <position position="2"/>
    </location>
</feature>
<comment type="cofactor">
    <cofactor evidence="15">
        <name>Zn(2+)</name>
        <dbReference type="ChEBI" id="CHEBI:29105"/>
    </cofactor>
    <text evidence="15">Binds 1 zinc ion per subunit.</text>
</comment>
<dbReference type="InterPro" id="IPR010663">
    <property type="entry name" value="Znf_FPG/IleRS"/>
</dbReference>
<feature type="active site" description="Proton donor; for beta-elimination activity" evidence="15">
    <location>
        <position position="56"/>
    </location>
</feature>
<feature type="active site" description="Proton donor; for delta-elimination activity" evidence="15">
    <location>
        <position position="307"/>
    </location>
</feature>
<evidence type="ECO:0000256" key="13">
    <source>
        <dbReference type="ARBA" id="ARBA00023295"/>
    </source>
</evidence>
<dbReference type="GO" id="GO:0003684">
    <property type="term" value="F:damaged DNA binding"/>
    <property type="evidence" value="ECO:0007669"/>
    <property type="project" value="InterPro"/>
</dbReference>
<dbReference type="FunFam" id="1.10.8.50:FF:000003">
    <property type="entry name" value="Formamidopyrimidine-DNA glycosylase"/>
    <property type="match status" value="1"/>
</dbReference>
<comment type="function">
    <text evidence="15">Involved in base excision repair of DNA damaged by oxidation or by mutagenic agents. Acts as DNA glycosylase that recognizes and removes damaged bases. Has a preference for oxidized purines, such as 7,8-dihydro-8-oxoguanine (8-oxoG). Has AP (apurinic/apyrimidinic) lyase activity and introduces nicks in the DNA strand. Cleaves the DNA backbone by beta-delta elimination to generate a single-strand break at the site of the removed base with both 3'- and 5'-phosphates.</text>
</comment>
<keyword evidence="9 15" id="KW-0238">DNA-binding</keyword>
<comment type="caution">
    <text evidence="18">The sequence shown here is derived from an EMBL/GenBank/DDBJ whole genome shotgun (WGS) entry which is preliminary data.</text>
</comment>
<dbReference type="AlphaFoldDB" id="U4T3M3"/>
<dbReference type="GO" id="GO:0008270">
    <property type="term" value="F:zinc ion binding"/>
    <property type="evidence" value="ECO:0007669"/>
    <property type="project" value="UniProtKB-UniRule"/>
</dbReference>
<evidence type="ECO:0000259" key="17">
    <source>
        <dbReference type="PROSITE" id="PS51068"/>
    </source>
</evidence>
<comment type="similarity">
    <text evidence="2 15">Belongs to the FPG family.</text>
</comment>
<protein>
    <recommendedName>
        <fullName evidence="15">Formamidopyrimidine-DNA glycosylase</fullName>
        <shortName evidence="15">Fapy-DNA glycosylase</shortName>
        <ecNumber evidence="15">3.2.2.23</ecNumber>
    </recommendedName>
    <alternativeName>
        <fullName evidence="15">DNA-(apurinic or apyrimidinic site) lyase MutM</fullName>
        <shortName evidence="15">AP lyase MutM</shortName>
        <ecNumber evidence="15">4.2.99.18</ecNumber>
    </alternativeName>
</protein>
<dbReference type="GO" id="GO:0006284">
    <property type="term" value="P:base-excision repair"/>
    <property type="evidence" value="ECO:0007669"/>
    <property type="project" value="InterPro"/>
</dbReference>